<dbReference type="InterPro" id="IPR027619">
    <property type="entry name" value="C-S_lyase_PatB-like"/>
</dbReference>
<dbReference type="GO" id="GO:0047804">
    <property type="term" value="F:cysteine-S-conjugate beta-lyase activity"/>
    <property type="evidence" value="ECO:0007669"/>
    <property type="project" value="UniProtKB-EC"/>
</dbReference>
<dbReference type="InterPro" id="IPR015424">
    <property type="entry name" value="PyrdxlP-dep_Trfase"/>
</dbReference>
<evidence type="ECO:0000256" key="4">
    <source>
        <dbReference type="ARBA" id="ARBA00023239"/>
    </source>
</evidence>
<keyword evidence="8" id="KW-1185">Reference proteome</keyword>
<accession>A0A385YUG3</accession>
<dbReference type="InterPro" id="IPR015421">
    <property type="entry name" value="PyrdxlP-dep_Trfase_major"/>
</dbReference>
<dbReference type="GO" id="GO:0008483">
    <property type="term" value="F:transaminase activity"/>
    <property type="evidence" value="ECO:0007669"/>
    <property type="project" value="UniProtKB-KW"/>
</dbReference>
<dbReference type="PANTHER" id="PTHR43525">
    <property type="entry name" value="PROTEIN MALY"/>
    <property type="match status" value="1"/>
</dbReference>
<dbReference type="Pfam" id="PF00155">
    <property type="entry name" value="Aminotran_1_2"/>
    <property type="match status" value="1"/>
</dbReference>
<name>A0A385YUG3_9BACL</name>
<dbReference type="CDD" id="cd00609">
    <property type="entry name" value="AAT_like"/>
    <property type="match status" value="1"/>
</dbReference>
<dbReference type="AlphaFoldDB" id="A0A385YUG3"/>
<dbReference type="Gene3D" id="3.40.640.10">
    <property type="entry name" value="Type I PLP-dependent aspartate aminotransferase-like (Major domain)"/>
    <property type="match status" value="1"/>
</dbReference>
<dbReference type="InterPro" id="IPR051798">
    <property type="entry name" value="Class-II_PLP-Dep_Aminotrans"/>
</dbReference>
<dbReference type="GO" id="GO:0030170">
    <property type="term" value="F:pyridoxal phosphate binding"/>
    <property type="evidence" value="ECO:0007669"/>
    <property type="project" value="InterPro"/>
</dbReference>
<sequence length="393" mass="44814">MKVFEENLNRRNTQSVKWDAMEHIFDVPDASEILPMWVADMDFPVPEAVTKALQDRLQHPIYGYTFTSDSAKKALVDWLESNHQWNISQDEILFHHGVIPAMSVIIQSFTKVSDNILILPPVYPPFKMIPEKLGRNVIESTLREQNGNYEINWHDFEEKLKQDVKLYIHCHPHNPVGKVWTEQELRKIVELCEKYNVRILSDEIHADLVLFGNKHLPLAKIAPSYKEFIYTCVAPTKTFNLAGIQIASMIVANEKDRETLKDVSLSHGFIEVNAFAGVALEAAYSTGKEWLEEAKKVIESNIEYVIQTLPNEINGLEIARPQGTYLLWIDYRKTGLEEQDIINALLQEGKVALEAGSKYGEEGKGFLRMNVATSPSLLKDGVARTIKAFKHLQ</sequence>
<comment type="cofactor">
    <cofactor evidence="1">
        <name>pyridoxal 5'-phosphate</name>
        <dbReference type="ChEBI" id="CHEBI:597326"/>
    </cofactor>
</comment>
<evidence type="ECO:0000313" key="7">
    <source>
        <dbReference type="EMBL" id="AYC29940.1"/>
    </source>
</evidence>
<evidence type="ECO:0000256" key="5">
    <source>
        <dbReference type="ARBA" id="ARBA00037974"/>
    </source>
</evidence>
<feature type="domain" description="Aminotransferase class I/classII large" evidence="6">
    <location>
        <begin position="40"/>
        <end position="379"/>
    </location>
</feature>
<evidence type="ECO:0000256" key="1">
    <source>
        <dbReference type="ARBA" id="ARBA00001933"/>
    </source>
</evidence>
<gene>
    <name evidence="7" type="ORF">D3873_08655</name>
</gene>
<keyword evidence="7" id="KW-0032">Aminotransferase</keyword>
<dbReference type="Gene3D" id="3.90.1150.10">
    <property type="entry name" value="Aspartate Aminotransferase, domain 1"/>
    <property type="match status" value="1"/>
</dbReference>
<proteinExistence type="inferred from homology"/>
<evidence type="ECO:0000259" key="6">
    <source>
        <dbReference type="Pfam" id="PF00155"/>
    </source>
</evidence>
<protein>
    <recommendedName>
        <fullName evidence="2">cysteine-S-conjugate beta-lyase</fullName>
        <ecNumber evidence="2">4.4.1.13</ecNumber>
    </recommendedName>
</protein>
<dbReference type="SUPFAM" id="SSF53383">
    <property type="entry name" value="PLP-dependent transferases"/>
    <property type="match status" value="1"/>
</dbReference>
<dbReference type="NCBIfam" id="TIGR04350">
    <property type="entry name" value="C_S_lyase_PatB"/>
    <property type="match status" value="1"/>
</dbReference>
<organism evidence="7 8">
    <name type="scientific">Paenisporosarcina cavernae</name>
    <dbReference type="NCBI Taxonomy" id="2320858"/>
    <lineage>
        <taxon>Bacteria</taxon>
        <taxon>Bacillati</taxon>
        <taxon>Bacillota</taxon>
        <taxon>Bacilli</taxon>
        <taxon>Bacillales</taxon>
        <taxon>Caryophanaceae</taxon>
        <taxon>Paenisporosarcina</taxon>
    </lineage>
</organism>
<dbReference type="InterPro" id="IPR004839">
    <property type="entry name" value="Aminotransferase_I/II_large"/>
</dbReference>
<dbReference type="EMBL" id="CP032418">
    <property type="protein sequence ID" value="AYC29940.1"/>
    <property type="molecule type" value="Genomic_DNA"/>
</dbReference>
<keyword evidence="4" id="KW-0456">Lyase</keyword>
<dbReference type="Proteomes" id="UP000265725">
    <property type="component" value="Chromosome"/>
</dbReference>
<dbReference type="EC" id="4.4.1.13" evidence="2"/>
<evidence type="ECO:0000256" key="2">
    <source>
        <dbReference type="ARBA" id="ARBA00012224"/>
    </source>
</evidence>
<keyword evidence="7" id="KW-0808">Transferase</keyword>
<dbReference type="RefSeq" id="WP_119883676.1">
    <property type="nucleotide sequence ID" value="NZ_CP032418.1"/>
</dbReference>
<keyword evidence="3" id="KW-0663">Pyridoxal phosphate</keyword>
<dbReference type="InterPro" id="IPR015422">
    <property type="entry name" value="PyrdxlP-dep_Trfase_small"/>
</dbReference>
<dbReference type="PANTHER" id="PTHR43525:SF1">
    <property type="entry name" value="PROTEIN MALY"/>
    <property type="match status" value="1"/>
</dbReference>
<reference evidence="8" key="1">
    <citation type="submission" date="2018-09" db="EMBL/GenBank/DDBJ databases">
        <authorList>
            <person name="Zhu H."/>
        </authorList>
    </citation>
    <scope>NUCLEOTIDE SEQUENCE [LARGE SCALE GENOMIC DNA]</scope>
    <source>
        <strain evidence="8">K2R23-3</strain>
    </source>
</reference>
<evidence type="ECO:0000256" key="3">
    <source>
        <dbReference type="ARBA" id="ARBA00022898"/>
    </source>
</evidence>
<comment type="similarity">
    <text evidence="5">Belongs to the class-II pyridoxal-phosphate-dependent aminotransferase family. MalY/PatB cystathionine beta-lyase subfamily.</text>
</comment>
<dbReference type="KEGG" id="paek:D3873_08655"/>
<evidence type="ECO:0000313" key="8">
    <source>
        <dbReference type="Proteomes" id="UP000265725"/>
    </source>
</evidence>
<dbReference type="OrthoDB" id="9802872at2"/>